<dbReference type="PANTHER" id="PTHR24422">
    <property type="entry name" value="CHEMOTAXIS PROTEIN METHYLTRANSFERASE"/>
    <property type="match status" value="1"/>
</dbReference>
<dbReference type="InterPro" id="IPR029063">
    <property type="entry name" value="SAM-dependent_MTases_sf"/>
</dbReference>
<name>A0ABR7NIW4_9FIRM</name>
<keyword evidence="3" id="KW-1185">Reference proteome</keyword>
<reference evidence="2 3" key="1">
    <citation type="submission" date="2020-08" db="EMBL/GenBank/DDBJ databases">
        <title>Genome public.</title>
        <authorList>
            <person name="Liu C."/>
            <person name="Sun Q."/>
        </authorList>
    </citation>
    <scope>NUCLEOTIDE SEQUENCE [LARGE SCALE GENOMIC DNA]</scope>
    <source>
        <strain evidence="2 3">BX1</strain>
    </source>
</reference>
<accession>A0ABR7NIW4</accession>
<feature type="domain" description="CheR-type methyltransferase" evidence="1">
    <location>
        <begin position="1"/>
        <end position="204"/>
    </location>
</feature>
<dbReference type="Proteomes" id="UP000658131">
    <property type="component" value="Unassembled WGS sequence"/>
</dbReference>
<dbReference type="SUPFAM" id="SSF53335">
    <property type="entry name" value="S-adenosyl-L-methionine-dependent methyltransferases"/>
    <property type="match status" value="1"/>
</dbReference>
<gene>
    <name evidence="2" type="ORF">H8717_07835</name>
</gene>
<sequence>MMLARKESPEQYVDYLYESPEEVKTLSKEVLIGVTNFFRDPDYFQCLKDKAVQDILIRGTEDEPVRVWVAGCSTGEEAYSIAILFCEAMETLKIKRGIKIFATDLDVEAITTAGKGVFGDNIIDSVSPARLSRFFTRRNNGYVINRDIRKMIVFSPHNMFQDPPFGRLDLISCRNLLIYFQPVLQNDLFPSSTRLSRTAGISFLERARPSARLPTPSPWWTRPPKYSRTAVM</sequence>
<comment type="caution">
    <text evidence="2">The sequence shown here is derived from an EMBL/GenBank/DDBJ whole genome shotgun (WGS) entry which is preliminary data.</text>
</comment>
<evidence type="ECO:0000313" key="2">
    <source>
        <dbReference type="EMBL" id="MBC8576315.1"/>
    </source>
</evidence>
<organism evidence="2 3">
    <name type="scientific">Yanshouia hominis</name>
    <dbReference type="NCBI Taxonomy" id="2763673"/>
    <lineage>
        <taxon>Bacteria</taxon>
        <taxon>Bacillati</taxon>
        <taxon>Bacillota</taxon>
        <taxon>Clostridia</taxon>
        <taxon>Eubacteriales</taxon>
        <taxon>Oscillospiraceae</taxon>
        <taxon>Yanshouia</taxon>
    </lineage>
</organism>
<dbReference type="Gene3D" id="3.40.50.150">
    <property type="entry name" value="Vaccinia Virus protein VP39"/>
    <property type="match status" value="1"/>
</dbReference>
<dbReference type="PANTHER" id="PTHR24422:SF27">
    <property type="entry name" value="PROTEIN-GLUTAMATE O-METHYLTRANSFERASE"/>
    <property type="match status" value="1"/>
</dbReference>
<evidence type="ECO:0000313" key="3">
    <source>
        <dbReference type="Proteomes" id="UP000658131"/>
    </source>
</evidence>
<protein>
    <recommendedName>
        <fullName evidence="1">CheR-type methyltransferase domain-containing protein</fullName>
    </recommendedName>
</protein>
<dbReference type="EMBL" id="JACRTB010000010">
    <property type="protein sequence ID" value="MBC8576315.1"/>
    <property type="molecule type" value="Genomic_DNA"/>
</dbReference>
<dbReference type="InterPro" id="IPR000780">
    <property type="entry name" value="CheR_MeTrfase"/>
</dbReference>
<evidence type="ECO:0000259" key="1">
    <source>
        <dbReference type="PROSITE" id="PS50123"/>
    </source>
</evidence>
<dbReference type="Pfam" id="PF01739">
    <property type="entry name" value="CheR"/>
    <property type="match status" value="1"/>
</dbReference>
<proteinExistence type="predicted"/>
<dbReference type="InterPro" id="IPR022642">
    <property type="entry name" value="CheR_C"/>
</dbReference>
<dbReference type="SMART" id="SM00138">
    <property type="entry name" value="MeTrc"/>
    <property type="match status" value="1"/>
</dbReference>
<dbReference type="PRINTS" id="PR00996">
    <property type="entry name" value="CHERMTFRASE"/>
</dbReference>
<dbReference type="PROSITE" id="PS50123">
    <property type="entry name" value="CHER"/>
    <property type="match status" value="1"/>
</dbReference>
<dbReference type="InterPro" id="IPR050903">
    <property type="entry name" value="Bact_Chemotaxis_MeTrfase"/>
</dbReference>